<name>A0ABQ1V9Q1_9BACT</name>
<comment type="caution">
    <text evidence="1">The sequence shown here is derived from an EMBL/GenBank/DDBJ whole genome shotgun (WGS) entry which is preliminary data.</text>
</comment>
<gene>
    <name evidence="1" type="ORF">GCM10011339_35330</name>
</gene>
<reference evidence="2" key="1">
    <citation type="journal article" date="2019" name="Int. J. Syst. Evol. Microbiol.">
        <title>The Global Catalogue of Microorganisms (GCM) 10K type strain sequencing project: providing services to taxonomists for standard genome sequencing and annotation.</title>
        <authorList>
            <consortium name="The Broad Institute Genomics Platform"/>
            <consortium name="The Broad Institute Genome Sequencing Center for Infectious Disease"/>
            <person name="Wu L."/>
            <person name="Ma J."/>
        </authorList>
    </citation>
    <scope>NUCLEOTIDE SEQUENCE [LARGE SCALE GENOMIC DNA]</scope>
    <source>
        <strain evidence="2">CGMCC 1.15407</strain>
    </source>
</reference>
<keyword evidence="2" id="KW-1185">Reference proteome</keyword>
<dbReference type="EMBL" id="BMIU01000020">
    <property type="protein sequence ID" value="GGF43755.1"/>
    <property type="molecule type" value="Genomic_DNA"/>
</dbReference>
<dbReference type="Proteomes" id="UP000647339">
    <property type="component" value="Unassembled WGS sequence"/>
</dbReference>
<sequence>MIDYKKLDVEYDQIIILDLLSENERTDWKITEELRDVLKGERFSVHPIYLSNKQELLDALEQLTTQAKAGKRYMLHFVGHGNSDCIGFKHNHELIPWSQLEVPLQNLNKVSDETLVLNMTTCKGLNVIKAVDHMKVEKPFFGIIGYSADLDYCVGISANKIFYLSMSNGIQINKAIEKVKKETGDDNFHCITAQGYSAIKNKIEQQR</sequence>
<organism evidence="1 2">
    <name type="scientific">Echinicola rosea</name>
    <dbReference type="NCBI Taxonomy" id="1807691"/>
    <lineage>
        <taxon>Bacteria</taxon>
        <taxon>Pseudomonadati</taxon>
        <taxon>Bacteroidota</taxon>
        <taxon>Cytophagia</taxon>
        <taxon>Cytophagales</taxon>
        <taxon>Cyclobacteriaceae</taxon>
        <taxon>Echinicola</taxon>
    </lineage>
</organism>
<proteinExistence type="predicted"/>
<evidence type="ECO:0000313" key="2">
    <source>
        <dbReference type="Proteomes" id="UP000647339"/>
    </source>
</evidence>
<dbReference type="InterPro" id="IPR029030">
    <property type="entry name" value="Caspase-like_dom_sf"/>
</dbReference>
<dbReference type="SUPFAM" id="SSF52129">
    <property type="entry name" value="Caspase-like"/>
    <property type="match status" value="1"/>
</dbReference>
<protein>
    <recommendedName>
        <fullName evidence="3">CHAT domain-containing protein</fullName>
    </recommendedName>
</protein>
<evidence type="ECO:0008006" key="3">
    <source>
        <dbReference type="Google" id="ProtNLM"/>
    </source>
</evidence>
<dbReference type="RefSeq" id="WP_137404705.1">
    <property type="nucleotide sequence ID" value="NZ_BMIU01000020.1"/>
</dbReference>
<accession>A0ABQ1V9Q1</accession>
<evidence type="ECO:0000313" key="1">
    <source>
        <dbReference type="EMBL" id="GGF43755.1"/>
    </source>
</evidence>